<dbReference type="Proteomes" id="UP000199339">
    <property type="component" value="Unassembled WGS sequence"/>
</dbReference>
<dbReference type="AlphaFoldDB" id="A0A1I4WYU3"/>
<dbReference type="RefSeq" id="WP_092003613.1">
    <property type="nucleotide sequence ID" value="NZ_FOUR01000005.1"/>
</dbReference>
<keyword evidence="1" id="KW-0732">Signal</keyword>
<name>A0A1I4WYU3_9GAMM</name>
<gene>
    <name evidence="2" type="ORF">SAMN04487961_2383</name>
</gene>
<keyword evidence="3" id="KW-1185">Reference proteome</keyword>
<sequence length="185" mass="19654">MYRTVHSGVVAVAILGLLVSQAVSATSPSGFGEHLTDQELSELRGGFVVLDNLEIAIGLEQLVAVNGQTMVLNRLTIPNLNQVVDGGRITARVEQVIANALPGGNDAVVTPPEAPQSSESVSGSTISLPIRVSSEMDAGNWMTIIQNRLDSTVIQNMQQLNIELNNLGSAYRFPQGVRDSLPILP</sequence>
<reference evidence="3" key="1">
    <citation type="submission" date="2016-10" db="EMBL/GenBank/DDBJ databases">
        <authorList>
            <person name="Varghese N."/>
            <person name="Submissions S."/>
        </authorList>
    </citation>
    <scope>NUCLEOTIDE SEQUENCE [LARGE SCALE GENOMIC DNA]</scope>
    <source>
        <strain evidence="3">CGMCC 1.6775</strain>
    </source>
</reference>
<evidence type="ECO:0000256" key="1">
    <source>
        <dbReference type="SAM" id="SignalP"/>
    </source>
</evidence>
<proteinExistence type="predicted"/>
<dbReference type="EMBL" id="FOUR01000005">
    <property type="protein sequence ID" value="SFN18575.1"/>
    <property type="molecule type" value="Genomic_DNA"/>
</dbReference>
<feature type="chain" id="PRO_5011521720" evidence="1">
    <location>
        <begin position="26"/>
        <end position="185"/>
    </location>
</feature>
<protein>
    <submittedName>
        <fullName evidence="2">Uncharacterized protein</fullName>
    </submittedName>
</protein>
<dbReference type="OrthoDB" id="6367049at2"/>
<evidence type="ECO:0000313" key="2">
    <source>
        <dbReference type="EMBL" id="SFN18575.1"/>
    </source>
</evidence>
<evidence type="ECO:0000313" key="3">
    <source>
        <dbReference type="Proteomes" id="UP000199339"/>
    </source>
</evidence>
<organism evidence="2 3">
    <name type="scientific">Marinobacter pelagius</name>
    <dbReference type="NCBI Taxonomy" id="379482"/>
    <lineage>
        <taxon>Bacteria</taxon>
        <taxon>Pseudomonadati</taxon>
        <taxon>Pseudomonadota</taxon>
        <taxon>Gammaproteobacteria</taxon>
        <taxon>Pseudomonadales</taxon>
        <taxon>Marinobacteraceae</taxon>
        <taxon>Marinobacter</taxon>
    </lineage>
</organism>
<accession>A0A1I4WYU3</accession>
<feature type="signal peptide" evidence="1">
    <location>
        <begin position="1"/>
        <end position="25"/>
    </location>
</feature>